<dbReference type="Gene3D" id="3.40.710.10">
    <property type="entry name" value="DD-peptidase/beta-lactamase superfamily"/>
    <property type="match status" value="1"/>
</dbReference>
<dbReference type="InterPro" id="IPR036962">
    <property type="entry name" value="Glyco_hydro_3_N_sf"/>
</dbReference>
<dbReference type="Proteomes" id="UP000765802">
    <property type="component" value="Unassembled WGS sequence"/>
</dbReference>
<comment type="caution">
    <text evidence="9">The sequence shown here is derived from an EMBL/GenBank/DDBJ whole genome shotgun (WGS) entry which is preliminary data.</text>
</comment>
<dbReference type="SUPFAM" id="SSF56601">
    <property type="entry name" value="beta-lactamase/transpeptidase-like"/>
    <property type="match status" value="1"/>
</dbReference>
<dbReference type="EMBL" id="MBUA01000012">
    <property type="protein sequence ID" value="MBC6491124.1"/>
    <property type="molecule type" value="Genomic_DNA"/>
</dbReference>
<comment type="catalytic activity">
    <reaction evidence="1">
        <text>Hydrolysis of terminal non-reducing N-acetyl-D-hexosamine residues in N-acetyl-beta-D-hexosaminides.</text>
        <dbReference type="EC" id="3.2.1.52"/>
    </reaction>
</comment>
<dbReference type="GO" id="GO:0016787">
    <property type="term" value="F:hydrolase activity"/>
    <property type="evidence" value="ECO:0007669"/>
    <property type="project" value="UniProtKB-KW"/>
</dbReference>
<keyword evidence="6" id="KW-0732">Signal</keyword>
<evidence type="ECO:0000259" key="7">
    <source>
        <dbReference type="Pfam" id="PF00144"/>
    </source>
</evidence>
<dbReference type="PANTHER" id="PTHR30480:SF13">
    <property type="entry name" value="BETA-HEXOSAMINIDASE"/>
    <property type="match status" value="1"/>
</dbReference>
<dbReference type="InterPro" id="IPR001466">
    <property type="entry name" value="Beta-lactam-related"/>
</dbReference>
<evidence type="ECO:0000256" key="5">
    <source>
        <dbReference type="ARBA" id="ARBA00023295"/>
    </source>
</evidence>
<dbReference type="SUPFAM" id="SSF51445">
    <property type="entry name" value="(Trans)glycosidases"/>
    <property type="match status" value="1"/>
</dbReference>
<keyword evidence="10" id="KW-1185">Reference proteome</keyword>
<keyword evidence="5" id="KW-0326">Glycosidase</keyword>
<evidence type="ECO:0000256" key="2">
    <source>
        <dbReference type="ARBA" id="ARBA00005336"/>
    </source>
</evidence>
<dbReference type="RefSeq" id="WP_187256448.1">
    <property type="nucleotide sequence ID" value="NZ_JBHULF010000014.1"/>
</dbReference>
<evidence type="ECO:0000313" key="10">
    <source>
        <dbReference type="Proteomes" id="UP000765802"/>
    </source>
</evidence>
<evidence type="ECO:0000256" key="4">
    <source>
        <dbReference type="ARBA" id="ARBA00022801"/>
    </source>
</evidence>
<protein>
    <recommendedName>
        <fullName evidence="3">beta-N-acetylhexosaminidase</fullName>
        <ecNumber evidence="3">3.2.1.52</ecNumber>
    </recommendedName>
</protein>
<accession>A0ABR7M9B8</accession>
<dbReference type="SUPFAM" id="SSF52279">
    <property type="entry name" value="Beta-D-glucan exohydrolase, C-terminal domain"/>
    <property type="match status" value="1"/>
</dbReference>
<dbReference type="InterPro" id="IPR017853">
    <property type="entry name" value="GH"/>
</dbReference>
<feature type="domain" description="Beta-lactamase-related" evidence="7">
    <location>
        <begin position="597"/>
        <end position="950"/>
    </location>
</feature>
<dbReference type="InterPro" id="IPR001764">
    <property type="entry name" value="Glyco_hydro_3_N"/>
</dbReference>
<evidence type="ECO:0000256" key="1">
    <source>
        <dbReference type="ARBA" id="ARBA00001231"/>
    </source>
</evidence>
<proteinExistence type="inferred from homology"/>
<evidence type="ECO:0000259" key="8">
    <source>
        <dbReference type="Pfam" id="PF00933"/>
    </source>
</evidence>
<evidence type="ECO:0000256" key="6">
    <source>
        <dbReference type="SAM" id="SignalP"/>
    </source>
</evidence>
<keyword evidence="4 9" id="KW-0378">Hydrolase</keyword>
<dbReference type="EC" id="3.2.1.52" evidence="3"/>
<dbReference type="InterPro" id="IPR036881">
    <property type="entry name" value="Glyco_hydro_3_C_sf"/>
</dbReference>
<feature type="signal peptide" evidence="6">
    <location>
        <begin position="1"/>
        <end position="20"/>
    </location>
</feature>
<dbReference type="InterPro" id="IPR050226">
    <property type="entry name" value="NagZ_Beta-hexosaminidase"/>
</dbReference>
<name>A0ABR7M9B8_9BACT</name>
<dbReference type="InterPro" id="IPR012338">
    <property type="entry name" value="Beta-lactam/transpept-like"/>
</dbReference>
<evidence type="ECO:0000313" key="9">
    <source>
        <dbReference type="EMBL" id="MBC6491124.1"/>
    </source>
</evidence>
<evidence type="ECO:0000256" key="3">
    <source>
        <dbReference type="ARBA" id="ARBA00012663"/>
    </source>
</evidence>
<feature type="domain" description="Glycoside hydrolase family 3 N-terminal" evidence="8">
    <location>
        <begin position="42"/>
        <end position="359"/>
    </location>
</feature>
<dbReference type="PANTHER" id="PTHR30480">
    <property type="entry name" value="BETA-HEXOSAMINIDASE-RELATED"/>
    <property type="match status" value="1"/>
</dbReference>
<sequence>MKKLWLAFASLLAIVATVSAQKSSRLSADQWVDSVFRTLGPDEKIAQLMVVRVSSMRNGQPIFYDKEVQEAITKYNVGGVCLFQGGPLQQAQRVNYLQSIAKTPVLVTIDGEWGLGMRFDSVQSLPRQMMLGAIQDPSLMYEYGRIVADQCRRAGIQVNFAPVVDVNNNPANPVINERSFGENKYRVTELGIQYMKGMQDNGVMASAKHFPGHGDVSVDSHLDLPVINKTRAELDSLELYPFRELFKAGVGSVMIAHLSIPSIDKRANRPTSLSAKNIKGLLRKELGYQGLTFTDALEMQGVAKFFPKGEASAESVIAGNDMLCLPGDIPGSIAAIKKAIRKRKVSWKELDARVKKILRAKYEYGLANWKPIEYHNLTADLNKDVPAMRQRVAEQAITLLRNNNVSVFPLQPGTSRRVAYVGIGLKKDNAFSDRMRRDYGAHTFFFDYGMDENQANALVQFMMGRYDVVVTGFHGYSRVPAKNFGISAPAIHLANHIQQAFSSVTIYFGNPYAITNTCSDRVLVAAYDDDPITQQTAADLLNGKISPKGKLPVTVCEQLASGTGIVHQRVLPETWPGNVGLNHNKLQAIDSICLDAIAQKAIPGCVVLVARDGKIAYERSFGTYTYKDPTPMYCETMFDMASVTKVMATTLSVMKLVDEGRLDLDRTLGDYLPWTQGSDKAPLVIRNILLHEAGLKSYIPFYRETIDPADGTPNGSIYRFKPDSAYSVRVAENLYLRNDWTDTLYRRILKSDLGPSGKYVYSDNDFIFLGKVVEAISGKTLDQYAYETFYAPLGLQSTGFTPRKRFPAGYMAPTEEEPVFRKQLIQGDVHDPGAAMFGGVAGHAGLFSSAYDLAVLSQLLLNKGVINGKQFFKPSTVEMFTVYASNISRRALGFDKPEKDNATRKEPYPSAMATPETFGHTGFTGTCVWIDPKNNLTYIFLSNRVNNNGDPNKFLRMSVRPKVQDVIYEALGGK</sequence>
<feature type="chain" id="PRO_5046148856" description="beta-N-acetylhexosaminidase" evidence="6">
    <location>
        <begin position="21"/>
        <end position="974"/>
    </location>
</feature>
<dbReference type="Pfam" id="PF00144">
    <property type="entry name" value="Beta-lactamase"/>
    <property type="match status" value="1"/>
</dbReference>
<reference evidence="9 10" key="1">
    <citation type="submission" date="2016-07" db="EMBL/GenBank/DDBJ databases">
        <title>Genome analysis of Flavihumibacter stibioxidans YS-17.</title>
        <authorList>
            <person name="Shi K."/>
            <person name="Han Y."/>
            <person name="Wang G."/>
        </authorList>
    </citation>
    <scope>NUCLEOTIDE SEQUENCE [LARGE SCALE GENOMIC DNA]</scope>
    <source>
        <strain evidence="9 10">YS-17</strain>
    </source>
</reference>
<dbReference type="Gene3D" id="3.20.20.300">
    <property type="entry name" value="Glycoside hydrolase, family 3, N-terminal domain"/>
    <property type="match status" value="1"/>
</dbReference>
<dbReference type="Pfam" id="PF00933">
    <property type="entry name" value="Glyco_hydro_3"/>
    <property type="match status" value="1"/>
</dbReference>
<comment type="similarity">
    <text evidence="2">Belongs to the glycosyl hydrolase 3 family.</text>
</comment>
<organism evidence="9 10">
    <name type="scientific">Flavihumibacter stibioxidans</name>
    <dbReference type="NCBI Taxonomy" id="1834163"/>
    <lineage>
        <taxon>Bacteria</taxon>
        <taxon>Pseudomonadati</taxon>
        <taxon>Bacteroidota</taxon>
        <taxon>Chitinophagia</taxon>
        <taxon>Chitinophagales</taxon>
        <taxon>Chitinophagaceae</taxon>
        <taxon>Flavihumibacter</taxon>
    </lineage>
</organism>
<dbReference type="Gene3D" id="3.40.50.1700">
    <property type="entry name" value="Glycoside hydrolase family 3 C-terminal domain"/>
    <property type="match status" value="1"/>
</dbReference>
<gene>
    <name evidence="9" type="ORF">BC349_08780</name>
</gene>